<proteinExistence type="predicted"/>
<dbReference type="Gene3D" id="4.10.810.10">
    <property type="entry name" value="Virus Scaffolding Protein, Chain A"/>
    <property type="match status" value="1"/>
</dbReference>
<name>A0A1E3L2Y8_9BACL</name>
<feature type="domain" description="IDEAL" evidence="1">
    <location>
        <begin position="19"/>
        <end position="55"/>
    </location>
</feature>
<reference evidence="2 3" key="1">
    <citation type="submission" date="2016-08" db="EMBL/GenBank/DDBJ databases">
        <title>Genome sequencing of Paenibacillus sp. TI45-13ar, isolated from Korean traditional nuruk.</title>
        <authorList>
            <person name="Kim S.-J."/>
        </authorList>
    </citation>
    <scope>NUCLEOTIDE SEQUENCE [LARGE SCALE GENOMIC DNA]</scope>
    <source>
        <strain evidence="2 3">TI45-13ar</strain>
    </source>
</reference>
<keyword evidence="3" id="KW-1185">Reference proteome</keyword>
<dbReference type="AlphaFoldDB" id="A0A1E3L2Y8"/>
<dbReference type="InterPro" id="IPR027393">
    <property type="entry name" value="Virus_scaffolding_prot_C"/>
</dbReference>
<dbReference type="InterPro" id="IPR014957">
    <property type="entry name" value="IDEAL_dom"/>
</dbReference>
<accession>A0A1E3L2Y8</accession>
<protein>
    <recommendedName>
        <fullName evidence="1">IDEAL domain-containing protein</fullName>
    </recommendedName>
</protein>
<evidence type="ECO:0000313" key="3">
    <source>
        <dbReference type="Proteomes" id="UP000094578"/>
    </source>
</evidence>
<evidence type="ECO:0000313" key="2">
    <source>
        <dbReference type="EMBL" id="ODP28106.1"/>
    </source>
</evidence>
<dbReference type="RefSeq" id="WP_069327933.1">
    <property type="nucleotide sequence ID" value="NZ_MDER01000043.1"/>
</dbReference>
<dbReference type="Proteomes" id="UP000094578">
    <property type="component" value="Unassembled WGS sequence"/>
</dbReference>
<organism evidence="2 3">
    <name type="scientific">Paenibacillus nuruki</name>
    <dbReference type="NCBI Taxonomy" id="1886670"/>
    <lineage>
        <taxon>Bacteria</taxon>
        <taxon>Bacillati</taxon>
        <taxon>Bacillota</taxon>
        <taxon>Bacilli</taxon>
        <taxon>Bacillales</taxon>
        <taxon>Paenibacillaceae</taxon>
        <taxon>Paenibacillus</taxon>
    </lineage>
</organism>
<sequence>MYKMKVTYEVMLGLAAEMVWDQVLREHRMNELHLLIDQALAERDEDSFQRLTDELRTLASTVVVEEPVLEIVERKSLSF</sequence>
<comment type="caution">
    <text evidence="2">The sequence shown here is derived from an EMBL/GenBank/DDBJ whole genome shotgun (WGS) entry which is preliminary data.</text>
</comment>
<dbReference type="Pfam" id="PF08858">
    <property type="entry name" value="IDEAL"/>
    <property type="match status" value="1"/>
</dbReference>
<dbReference type="EMBL" id="MDER01000043">
    <property type="protein sequence ID" value="ODP28106.1"/>
    <property type="molecule type" value="Genomic_DNA"/>
</dbReference>
<dbReference type="STRING" id="1886670.PTI45_02524"/>
<gene>
    <name evidence="2" type="ORF">PTI45_02524</name>
</gene>
<dbReference type="SMART" id="SM00914">
    <property type="entry name" value="IDEAL"/>
    <property type="match status" value="1"/>
</dbReference>
<evidence type="ECO:0000259" key="1">
    <source>
        <dbReference type="SMART" id="SM00914"/>
    </source>
</evidence>